<keyword evidence="2" id="KW-0472">Membrane</keyword>
<keyword evidence="4" id="KW-1185">Reference proteome</keyword>
<accession>A0ABR2V7Z1</accession>
<keyword evidence="2" id="KW-1133">Transmembrane helix</keyword>
<feature type="region of interest" description="Disordered" evidence="1">
    <location>
        <begin position="162"/>
        <end position="190"/>
    </location>
</feature>
<dbReference type="EMBL" id="JARVKF010000112">
    <property type="protein sequence ID" value="KAK9422595.1"/>
    <property type="molecule type" value="Genomic_DNA"/>
</dbReference>
<feature type="compositionally biased region" description="Polar residues" evidence="1">
    <location>
        <begin position="162"/>
        <end position="175"/>
    </location>
</feature>
<evidence type="ECO:0000313" key="3">
    <source>
        <dbReference type="EMBL" id="KAK9422595.1"/>
    </source>
</evidence>
<protein>
    <submittedName>
        <fullName evidence="3">Uncharacterized protein</fullName>
    </submittedName>
</protein>
<evidence type="ECO:0000313" key="4">
    <source>
        <dbReference type="Proteomes" id="UP001408356"/>
    </source>
</evidence>
<proteinExistence type="predicted"/>
<sequence>MSVNSANAPATGAVILRRTVVIQFPFAFILLLSHGLASGGAFPAIGLLPLSLSTLLSALLLNRDSIAAVGSSVQALTASNVLFLDILLALFQLAFLIPTWVTVTRTWNESLIVLGTYASVFMMIDFGIHTYFVLKELWHMCTTNVCNCPHCQSVRRSKRSSVLPTASEYTPLQSDVSDEIEEERDLEAGK</sequence>
<feature type="transmembrane region" description="Helical" evidence="2">
    <location>
        <begin position="43"/>
        <end position="61"/>
    </location>
</feature>
<feature type="compositionally biased region" description="Acidic residues" evidence="1">
    <location>
        <begin position="176"/>
        <end position="190"/>
    </location>
</feature>
<name>A0ABR2V7Z1_9PEZI</name>
<comment type="caution">
    <text evidence="3">The sequence shown here is derived from an EMBL/GenBank/DDBJ whole genome shotgun (WGS) entry which is preliminary data.</text>
</comment>
<dbReference type="Proteomes" id="UP001408356">
    <property type="component" value="Unassembled WGS sequence"/>
</dbReference>
<evidence type="ECO:0000256" key="1">
    <source>
        <dbReference type="SAM" id="MobiDB-lite"/>
    </source>
</evidence>
<feature type="transmembrane region" description="Helical" evidence="2">
    <location>
        <begin position="81"/>
        <end position="100"/>
    </location>
</feature>
<evidence type="ECO:0000256" key="2">
    <source>
        <dbReference type="SAM" id="Phobius"/>
    </source>
</evidence>
<feature type="transmembrane region" description="Helical" evidence="2">
    <location>
        <begin position="112"/>
        <end position="134"/>
    </location>
</feature>
<organism evidence="3 4">
    <name type="scientific">Seiridium unicorne</name>
    <dbReference type="NCBI Taxonomy" id="138068"/>
    <lineage>
        <taxon>Eukaryota</taxon>
        <taxon>Fungi</taxon>
        <taxon>Dikarya</taxon>
        <taxon>Ascomycota</taxon>
        <taxon>Pezizomycotina</taxon>
        <taxon>Sordariomycetes</taxon>
        <taxon>Xylariomycetidae</taxon>
        <taxon>Amphisphaeriales</taxon>
        <taxon>Sporocadaceae</taxon>
        <taxon>Seiridium</taxon>
    </lineage>
</organism>
<keyword evidence="2" id="KW-0812">Transmembrane</keyword>
<gene>
    <name evidence="3" type="ORF">SUNI508_00458</name>
</gene>
<feature type="transmembrane region" description="Helical" evidence="2">
    <location>
        <begin position="20"/>
        <end position="37"/>
    </location>
</feature>
<reference evidence="3 4" key="1">
    <citation type="journal article" date="2024" name="J. Plant Pathol.">
        <title>Sequence and assembly of the genome of Seiridium unicorne, isolate CBS 538.82, causal agent of cypress canker disease.</title>
        <authorList>
            <person name="Scali E."/>
            <person name="Rocca G.D."/>
            <person name="Danti R."/>
            <person name="Garbelotto M."/>
            <person name="Barberini S."/>
            <person name="Baroncelli R."/>
            <person name="Emiliani G."/>
        </authorList>
    </citation>
    <scope>NUCLEOTIDE SEQUENCE [LARGE SCALE GENOMIC DNA]</scope>
    <source>
        <strain evidence="3 4">BM-138-508</strain>
    </source>
</reference>